<evidence type="ECO:0000256" key="1">
    <source>
        <dbReference type="ARBA" id="ARBA00022516"/>
    </source>
</evidence>
<dbReference type="SUPFAM" id="SSF56214">
    <property type="entry name" value="4'-phosphopantetheinyl transferase"/>
    <property type="match status" value="1"/>
</dbReference>
<dbReference type="HAMAP" id="MF_00101">
    <property type="entry name" value="AcpS"/>
    <property type="match status" value="1"/>
</dbReference>
<keyword evidence="2 8" id="KW-0808">Transferase</keyword>
<dbReference type="RefSeq" id="WP_322497839.1">
    <property type="nucleotide sequence ID" value="NZ_JARGYT010000042.1"/>
</dbReference>
<comment type="similarity">
    <text evidence="8">Belongs to the P-Pant transferase superfamily. AcpS family.</text>
</comment>
<keyword evidence="3 8" id="KW-0479">Metal-binding</keyword>
<dbReference type="NCBIfam" id="TIGR00516">
    <property type="entry name" value="acpS"/>
    <property type="match status" value="1"/>
</dbReference>
<evidence type="ECO:0000313" key="10">
    <source>
        <dbReference type="EMBL" id="MDZ5762370.1"/>
    </source>
</evidence>
<proteinExistence type="inferred from homology"/>
<dbReference type="EMBL" id="JARGYT010000042">
    <property type="protein sequence ID" value="MDZ5762370.1"/>
    <property type="molecule type" value="Genomic_DNA"/>
</dbReference>
<protein>
    <recommendedName>
        <fullName evidence="8">Holo-[acyl-carrier-protein] synthase</fullName>
        <shortName evidence="8">Holo-ACP synthase</shortName>
        <ecNumber evidence="8">2.7.8.7</ecNumber>
    </recommendedName>
    <alternativeName>
        <fullName evidence="8">4'-phosphopantetheinyl transferase AcpS</fullName>
    </alternativeName>
</protein>
<keyword evidence="6 8" id="KW-0443">Lipid metabolism</keyword>
<evidence type="ECO:0000256" key="2">
    <source>
        <dbReference type="ARBA" id="ARBA00022679"/>
    </source>
</evidence>
<evidence type="ECO:0000256" key="4">
    <source>
        <dbReference type="ARBA" id="ARBA00022832"/>
    </source>
</evidence>
<comment type="caution">
    <text evidence="10">The sequence shown here is derived from an EMBL/GenBank/DDBJ whole genome shotgun (WGS) entry which is preliminary data.</text>
</comment>
<feature type="binding site" evidence="8">
    <location>
        <position position="8"/>
    </location>
    <ligand>
        <name>Mg(2+)</name>
        <dbReference type="ChEBI" id="CHEBI:18420"/>
    </ligand>
</feature>
<dbReference type="InterPro" id="IPR002582">
    <property type="entry name" value="ACPS"/>
</dbReference>
<evidence type="ECO:0000256" key="3">
    <source>
        <dbReference type="ARBA" id="ARBA00022723"/>
    </source>
</evidence>
<accession>A0ABU5L922</accession>
<feature type="binding site" evidence="8">
    <location>
        <position position="55"/>
    </location>
    <ligand>
        <name>Mg(2+)</name>
        <dbReference type="ChEBI" id="CHEBI:18420"/>
    </ligand>
</feature>
<evidence type="ECO:0000259" key="9">
    <source>
        <dbReference type="Pfam" id="PF01648"/>
    </source>
</evidence>
<evidence type="ECO:0000313" key="11">
    <source>
        <dbReference type="Proteomes" id="UP001293791"/>
    </source>
</evidence>
<keyword evidence="5 8" id="KW-0460">Magnesium</keyword>
<sequence length="111" mass="12374">MIFGIGCDIVEISRIKLMLDTHGDLFKRKVFTKMEISMEKGDLACYYANRFAAKEAYAKAVGVGISDLLSFKDIEILYDVRMKPYFSNASKAHLSMSNDGGFAIAYVVIEG</sequence>
<evidence type="ECO:0000256" key="6">
    <source>
        <dbReference type="ARBA" id="ARBA00023098"/>
    </source>
</evidence>
<dbReference type="Pfam" id="PF01648">
    <property type="entry name" value="ACPS"/>
    <property type="match status" value="1"/>
</dbReference>
<dbReference type="InterPro" id="IPR037143">
    <property type="entry name" value="4-PPantetheinyl_Trfase_dom_sf"/>
</dbReference>
<dbReference type="NCBIfam" id="TIGR00556">
    <property type="entry name" value="pantethn_trn"/>
    <property type="match status" value="1"/>
</dbReference>
<dbReference type="InterPro" id="IPR008278">
    <property type="entry name" value="4-PPantetheinyl_Trfase_dom"/>
</dbReference>
<name>A0ABU5L922_9RICK</name>
<dbReference type="EC" id="2.7.8.7" evidence="8"/>
<keyword evidence="1 8" id="KW-0444">Lipid biosynthesis</keyword>
<comment type="cofactor">
    <cofactor evidence="8">
        <name>Mg(2+)</name>
        <dbReference type="ChEBI" id="CHEBI:18420"/>
    </cofactor>
</comment>
<organism evidence="10 11">
    <name type="scientific">Candidatus Cyrtobacter comes</name>
    <dbReference type="NCBI Taxonomy" id="675776"/>
    <lineage>
        <taxon>Bacteria</taxon>
        <taxon>Pseudomonadati</taxon>
        <taxon>Pseudomonadota</taxon>
        <taxon>Alphaproteobacteria</taxon>
        <taxon>Rickettsiales</taxon>
        <taxon>Candidatus Midichloriaceae</taxon>
        <taxon>Candidatus Cyrtobacter</taxon>
    </lineage>
</organism>
<evidence type="ECO:0000256" key="5">
    <source>
        <dbReference type="ARBA" id="ARBA00022842"/>
    </source>
</evidence>
<reference evidence="10 11" key="1">
    <citation type="submission" date="2023-02" db="EMBL/GenBank/DDBJ databases">
        <title>Host association and intracellularity evolved multiple times independently in the Rickettsiales.</title>
        <authorList>
            <person name="Castelli M."/>
            <person name="Nardi T."/>
            <person name="Gammuto L."/>
            <person name="Bellinzona G."/>
            <person name="Sabaneyeva E."/>
            <person name="Potekhin A."/>
            <person name="Serra V."/>
            <person name="Petroni G."/>
            <person name="Sassera D."/>
        </authorList>
    </citation>
    <scope>NUCLEOTIDE SEQUENCE [LARGE SCALE GENOMIC DNA]</scope>
    <source>
        <strain evidence="10 11">BOD18</strain>
    </source>
</reference>
<comment type="subcellular location">
    <subcellularLocation>
        <location evidence="8">Cytoplasm</location>
    </subcellularLocation>
</comment>
<dbReference type="InterPro" id="IPR004568">
    <property type="entry name" value="Ppantetheine-prot_Trfase_dom"/>
</dbReference>
<keyword evidence="8" id="KW-0963">Cytoplasm</keyword>
<evidence type="ECO:0000256" key="8">
    <source>
        <dbReference type="HAMAP-Rule" id="MF_00101"/>
    </source>
</evidence>
<comment type="function">
    <text evidence="8">Transfers the 4'-phosphopantetheine moiety from coenzyme A to a Ser of acyl-carrier-protein.</text>
</comment>
<keyword evidence="11" id="KW-1185">Reference proteome</keyword>
<dbReference type="Gene3D" id="3.90.470.20">
    <property type="entry name" value="4'-phosphopantetheinyl transferase domain"/>
    <property type="match status" value="1"/>
</dbReference>
<dbReference type="Proteomes" id="UP001293791">
    <property type="component" value="Unassembled WGS sequence"/>
</dbReference>
<gene>
    <name evidence="8" type="primary">acpS</name>
    <name evidence="10" type="ORF">Cyrtocomes_00749</name>
</gene>
<keyword evidence="7 8" id="KW-0275">Fatty acid biosynthesis</keyword>
<evidence type="ECO:0000256" key="7">
    <source>
        <dbReference type="ARBA" id="ARBA00023160"/>
    </source>
</evidence>
<comment type="catalytic activity">
    <reaction evidence="8">
        <text>apo-[ACP] + CoA = holo-[ACP] + adenosine 3',5'-bisphosphate + H(+)</text>
        <dbReference type="Rhea" id="RHEA:12068"/>
        <dbReference type="Rhea" id="RHEA-COMP:9685"/>
        <dbReference type="Rhea" id="RHEA-COMP:9690"/>
        <dbReference type="ChEBI" id="CHEBI:15378"/>
        <dbReference type="ChEBI" id="CHEBI:29999"/>
        <dbReference type="ChEBI" id="CHEBI:57287"/>
        <dbReference type="ChEBI" id="CHEBI:58343"/>
        <dbReference type="ChEBI" id="CHEBI:64479"/>
        <dbReference type="EC" id="2.7.8.7"/>
    </reaction>
</comment>
<feature type="domain" description="4'-phosphopantetheinyl transferase" evidence="9">
    <location>
        <begin position="4"/>
        <end position="106"/>
    </location>
</feature>
<keyword evidence="4 8" id="KW-0276">Fatty acid metabolism</keyword>